<reference evidence="4" key="1">
    <citation type="submission" date="2020-02" db="EMBL/GenBank/DDBJ databases">
        <authorList>
            <person name="Meier V. D."/>
        </authorList>
    </citation>
    <scope>NUCLEOTIDE SEQUENCE</scope>
    <source>
        <strain evidence="4">AVDCRST_MAG76</strain>
    </source>
</reference>
<dbReference type="PANTHER" id="PTHR33495:SF2">
    <property type="entry name" value="ANTI-SIGMA FACTOR ANTAGONIST TM_1081-RELATED"/>
    <property type="match status" value="1"/>
</dbReference>
<dbReference type="EMBL" id="CADCSZ010000165">
    <property type="protein sequence ID" value="CAA9259571.1"/>
    <property type="molecule type" value="Genomic_DNA"/>
</dbReference>
<dbReference type="InterPro" id="IPR002645">
    <property type="entry name" value="STAS_dom"/>
</dbReference>
<organism evidence="4">
    <name type="scientific">uncultured Acidimicrobiales bacterium</name>
    <dbReference type="NCBI Taxonomy" id="310071"/>
    <lineage>
        <taxon>Bacteria</taxon>
        <taxon>Bacillati</taxon>
        <taxon>Actinomycetota</taxon>
        <taxon>Acidimicrobiia</taxon>
        <taxon>Acidimicrobiales</taxon>
        <taxon>environmental samples</taxon>
    </lineage>
</organism>
<evidence type="ECO:0000256" key="1">
    <source>
        <dbReference type="ARBA" id="ARBA00009013"/>
    </source>
</evidence>
<evidence type="ECO:0000256" key="2">
    <source>
        <dbReference type="RuleBase" id="RU003749"/>
    </source>
</evidence>
<dbReference type="SUPFAM" id="SSF52091">
    <property type="entry name" value="SpoIIaa-like"/>
    <property type="match status" value="1"/>
</dbReference>
<dbReference type="CDD" id="cd07043">
    <property type="entry name" value="STAS_anti-anti-sigma_factors"/>
    <property type="match status" value="1"/>
</dbReference>
<feature type="domain" description="STAS" evidence="3">
    <location>
        <begin position="1"/>
        <end position="97"/>
    </location>
</feature>
<evidence type="ECO:0000259" key="3">
    <source>
        <dbReference type="PROSITE" id="PS50801"/>
    </source>
</evidence>
<dbReference type="PANTHER" id="PTHR33495">
    <property type="entry name" value="ANTI-SIGMA FACTOR ANTAGONIST TM_1081-RELATED-RELATED"/>
    <property type="match status" value="1"/>
</dbReference>
<sequence>MMVRLHGELDMATSAALDRALSSAFDGGGGTSVVVDLASLTFMDSTGIAVLLGACRRAEEAGQSLVVRSPSRPVLKAFRLTGVDQILAIEPDEPLAN</sequence>
<dbReference type="InterPro" id="IPR036513">
    <property type="entry name" value="STAS_dom_sf"/>
</dbReference>
<dbReference type="NCBIfam" id="TIGR00377">
    <property type="entry name" value="ant_ant_sig"/>
    <property type="match status" value="1"/>
</dbReference>
<dbReference type="Pfam" id="PF13466">
    <property type="entry name" value="STAS_2"/>
    <property type="match status" value="1"/>
</dbReference>
<proteinExistence type="inferred from homology"/>
<dbReference type="PROSITE" id="PS50801">
    <property type="entry name" value="STAS"/>
    <property type="match status" value="1"/>
</dbReference>
<name>A0A6J4IR13_9ACTN</name>
<dbReference type="InterPro" id="IPR003658">
    <property type="entry name" value="Anti-sigma_ant"/>
</dbReference>
<dbReference type="InterPro" id="IPR058548">
    <property type="entry name" value="MlaB-like_STAS"/>
</dbReference>
<dbReference type="AlphaFoldDB" id="A0A6J4IR13"/>
<comment type="similarity">
    <text evidence="1 2">Belongs to the anti-sigma-factor antagonist family.</text>
</comment>
<protein>
    <recommendedName>
        <fullName evidence="2">Anti-sigma factor antagonist</fullName>
    </recommendedName>
</protein>
<accession>A0A6J4IR13</accession>
<dbReference type="Gene3D" id="3.30.750.24">
    <property type="entry name" value="STAS domain"/>
    <property type="match status" value="1"/>
</dbReference>
<gene>
    <name evidence="4" type="ORF">AVDCRST_MAG76-2747</name>
</gene>
<evidence type="ECO:0000313" key="4">
    <source>
        <dbReference type="EMBL" id="CAA9259571.1"/>
    </source>
</evidence>
<dbReference type="GO" id="GO:0043856">
    <property type="term" value="F:anti-sigma factor antagonist activity"/>
    <property type="evidence" value="ECO:0007669"/>
    <property type="project" value="InterPro"/>
</dbReference>